<dbReference type="Proteomes" id="UP000232003">
    <property type="component" value="Chromosome"/>
</dbReference>
<dbReference type="KEGG" id="nfl:COO91_00305"/>
<proteinExistence type="predicted"/>
<dbReference type="SUPFAM" id="SSF51735">
    <property type="entry name" value="NAD(P)-binding Rossmann-fold domains"/>
    <property type="match status" value="1"/>
</dbReference>
<name>A0A2K8SG98_9NOSO</name>
<keyword evidence="2" id="KW-1185">Reference proteome</keyword>
<dbReference type="AlphaFoldDB" id="A0A2K8SG98"/>
<sequence length="43" mass="4431">MLPNSNGNFTGKVAFVTGAAKSIGRARALAFVQTLTSDMAKTS</sequence>
<dbReference type="RefSeq" id="WP_263983578.1">
    <property type="nucleotide sequence ID" value="NZ_CAWNNC010000001.1"/>
</dbReference>
<reference evidence="1 2" key="1">
    <citation type="submission" date="2017-11" db="EMBL/GenBank/DDBJ databases">
        <title>Complete genome of a free-living desiccation-tolerant cyanobacterium and its photosynthetic adaptation to extreme terrestrial habitat.</title>
        <authorList>
            <person name="Shang J."/>
        </authorList>
    </citation>
    <scope>NUCLEOTIDE SEQUENCE [LARGE SCALE GENOMIC DNA]</scope>
    <source>
        <strain evidence="1 2">CCNUN1</strain>
    </source>
</reference>
<organism evidence="1 2">
    <name type="scientific">Nostoc flagelliforme CCNUN1</name>
    <dbReference type="NCBI Taxonomy" id="2038116"/>
    <lineage>
        <taxon>Bacteria</taxon>
        <taxon>Bacillati</taxon>
        <taxon>Cyanobacteriota</taxon>
        <taxon>Cyanophyceae</taxon>
        <taxon>Nostocales</taxon>
        <taxon>Nostocaceae</taxon>
        <taxon>Nostoc</taxon>
    </lineage>
</organism>
<dbReference type="EMBL" id="CP024785">
    <property type="protein sequence ID" value="AUB34482.1"/>
    <property type="molecule type" value="Genomic_DNA"/>
</dbReference>
<dbReference type="Gene3D" id="3.40.50.720">
    <property type="entry name" value="NAD(P)-binding Rossmann-like Domain"/>
    <property type="match status" value="1"/>
</dbReference>
<dbReference type="InterPro" id="IPR036291">
    <property type="entry name" value="NAD(P)-bd_dom_sf"/>
</dbReference>
<accession>A0A2K8SG98</accession>
<evidence type="ECO:0000313" key="1">
    <source>
        <dbReference type="EMBL" id="AUB34482.1"/>
    </source>
</evidence>
<evidence type="ECO:0000313" key="2">
    <source>
        <dbReference type="Proteomes" id="UP000232003"/>
    </source>
</evidence>
<gene>
    <name evidence="1" type="ORF">COO91_00305</name>
</gene>
<protein>
    <submittedName>
        <fullName evidence="1">Uncharacterized protein</fullName>
    </submittedName>
</protein>